<accession>A0A6B3SGH7</accession>
<dbReference type="RefSeq" id="WP_163960453.1">
    <property type="nucleotide sequence ID" value="NZ_JAAIVB010000010.1"/>
</dbReference>
<dbReference type="AlphaFoldDB" id="A0A6B3SGH7"/>
<evidence type="ECO:0000313" key="2">
    <source>
        <dbReference type="Proteomes" id="UP000482155"/>
    </source>
</evidence>
<name>A0A6B3SGH7_9BURK</name>
<dbReference type="InterPro" id="IPR009057">
    <property type="entry name" value="Homeodomain-like_sf"/>
</dbReference>
<evidence type="ECO:0000313" key="1">
    <source>
        <dbReference type="EMBL" id="NEX59951.1"/>
    </source>
</evidence>
<comment type="caution">
    <text evidence="1">The sequence shown here is derived from an EMBL/GenBank/DDBJ whole genome shotgun (WGS) entry which is preliminary data.</text>
</comment>
<dbReference type="EMBL" id="JAAIVB010000010">
    <property type="protein sequence ID" value="NEX59951.1"/>
    <property type="molecule type" value="Genomic_DNA"/>
</dbReference>
<keyword evidence="2" id="KW-1185">Reference proteome</keyword>
<dbReference type="SUPFAM" id="SSF46689">
    <property type="entry name" value="Homeodomain-like"/>
    <property type="match status" value="1"/>
</dbReference>
<organism evidence="1 2">
    <name type="scientific">Noviherbaspirillum galbum</name>
    <dbReference type="NCBI Taxonomy" id="2709383"/>
    <lineage>
        <taxon>Bacteria</taxon>
        <taxon>Pseudomonadati</taxon>
        <taxon>Pseudomonadota</taxon>
        <taxon>Betaproteobacteria</taxon>
        <taxon>Burkholderiales</taxon>
        <taxon>Oxalobacteraceae</taxon>
        <taxon>Noviherbaspirillum</taxon>
    </lineage>
</organism>
<dbReference type="Gene3D" id="1.10.357.10">
    <property type="entry name" value="Tetracycline Repressor, domain 2"/>
    <property type="match status" value="1"/>
</dbReference>
<sequence length="243" mass="28154">MAREAAPGFSFDAFQALGHAFRFEEFQAVAPVDGRKVWEFVLDRNQENISVKRRDVALENLERIFIATFRLANTLGFNAMTLRDLCRETGLSMGGLYGYIDGKDRLAFMIEDVVRHLSEYFPVWFGHIEAPLQQLEARLRAYLYFSELLHPWFYFVFMESRTLSQEQRTVAKDTELGTQHHISAVLEQAARLPSAEAYLLAAHCMALVQEWQVKRWKFRTANVHVDVFADSVLDLIRARFPNN</sequence>
<protein>
    <submittedName>
        <fullName evidence="1">TetR/AcrR family transcriptional regulator</fullName>
    </submittedName>
</protein>
<reference evidence="1 2" key="1">
    <citation type="submission" date="2020-02" db="EMBL/GenBank/DDBJ databases">
        <authorList>
            <person name="Kim M.K."/>
        </authorList>
    </citation>
    <scope>NUCLEOTIDE SEQUENCE [LARGE SCALE GENOMIC DNA]</scope>
    <source>
        <strain evidence="1 2">17J57-3</strain>
    </source>
</reference>
<proteinExistence type="predicted"/>
<dbReference type="Proteomes" id="UP000482155">
    <property type="component" value="Unassembled WGS sequence"/>
</dbReference>
<gene>
    <name evidence="1" type="ORF">G3574_02570</name>
</gene>